<dbReference type="SUPFAM" id="SSF52266">
    <property type="entry name" value="SGNH hydrolase"/>
    <property type="match status" value="1"/>
</dbReference>
<feature type="domain" description="SGNH hydrolase-type esterase" evidence="1">
    <location>
        <begin position="10"/>
        <end position="196"/>
    </location>
</feature>
<dbReference type="AlphaFoldDB" id="A0A0A2BZK7"/>
<dbReference type="GO" id="GO:0004622">
    <property type="term" value="F:phosphatidylcholine lysophospholipase activity"/>
    <property type="evidence" value="ECO:0007669"/>
    <property type="project" value="TreeGrafter"/>
</dbReference>
<dbReference type="Proteomes" id="UP000030392">
    <property type="component" value="Unassembled WGS sequence"/>
</dbReference>
<sequence length="215" mass="24522">MNKYQKKLIILGDSGVYGWGDLEGGGWSERLRQNWLNIDGAPIIYSLGVRGDGLEKVAIRYKNEWATRGELRRKVPEGILLSIGLNDTAKIGRKDGRPQLSEDAFKFGLKQLVNEIKNEVNIMVLGLTPVNEDSMPFAECLWYSNLACSKYENKIEETCLELNVPFLSIHKKMINLLSFKELLSIDGIHLNTKGHKWIYDQISEWPALKNWADLK</sequence>
<protein>
    <recommendedName>
        <fullName evidence="1">SGNH hydrolase-type esterase domain-containing protein</fullName>
    </recommendedName>
</protein>
<evidence type="ECO:0000313" key="2">
    <source>
        <dbReference type="EMBL" id="KGG19508.1"/>
    </source>
</evidence>
<dbReference type="PANTHER" id="PTHR30383:SF5">
    <property type="entry name" value="SGNH HYDROLASE-TYPE ESTERASE DOMAIN-CONTAINING PROTEIN"/>
    <property type="match status" value="1"/>
</dbReference>
<gene>
    <name evidence="2" type="ORF">EV03_1892</name>
</gene>
<reference evidence="3" key="1">
    <citation type="journal article" date="2014" name="Sci. Data">
        <title>Genomes of diverse isolates of the marine cyanobacterium Prochlorococcus.</title>
        <authorList>
            <person name="Biller S."/>
            <person name="Berube P."/>
            <person name="Thompson J."/>
            <person name="Kelly L."/>
            <person name="Roggensack S."/>
            <person name="Awad L."/>
            <person name="Roache-Johnson K."/>
            <person name="Ding H."/>
            <person name="Giovannoni S.J."/>
            <person name="Moore L.R."/>
            <person name="Chisholm S.W."/>
        </authorList>
    </citation>
    <scope>NUCLEOTIDE SEQUENCE [LARGE SCALE GENOMIC DNA]</scope>
    <source>
        <strain evidence="3">PAC1</strain>
    </source>
</reference>
<evidence type="ECO:0000313" key="3">
    <source>
        <dbReference type="Proteomes" id="UP000030392"/>
    </source>
</evidence>
<proteinExistence type="predicted"/>
<dbReference type="RefSeq" id="WP_011823441.1">
    <property type="nucleotide sequence ID" value="NZ_CP138967.1"/>
</dbReference>
<dbReference type="PANTHER" id="PTHR30383">
    <property type="entry name" value="THIOESTERASE 1/PROTEASE 1/LYSOPHOSPHOLIPASE L1"/>
    <property type="match status" value="1"/>
</dbReference>
<comment type="caution">
    <text evidence="2">The sequence shown here is derived from an EMBL/GenBank/DDBJ whole genome shotgun (WGS) entry which is preliminary data.</text>
</comment>
<organism evidence="2 3">
    <name type="scientific">Prochlorococcus marinus str. PAC1</name>
    <dbReference type="NCBI Taxonomy" id="59924"/>
    <lineage>
        <taxon>Bacteria</taxon>
        <taxon>Bacillati</taxon>
        <taxon>Cyanobacteriota</taxon>
        <taxon>Cyanophyceae</taxon>
        <taxon>Synechococcales</taxon>
        <taxon>Prochlorococcaceae</taxon>
        <taxon>Prochlorococcus</taxon>
    </lineage>
</organism>
<dbReference type="InterPro" id="IPR036514">
    <property type="entry name" value="SGNH_hydro_sf"/>
</dbReference>
<evidence type="ECO:0000259" key="1">
    <source>
        <dbReference type="Pfam" id="PF13472"/>
    </source>
</evidence>
<dbReference type="EMBL" id="JNAX01000015">
    <property type="protein sequence ID" value="KGG19508.1"/>
    <property type="molecule type" value="Genomic_DNA"/>
</dbReference>
<dbReference type="CDD" id="cd01835">
    <property type="entry name" value="SGNH_hydrolase_like_3"/>
    <property type="match status" value="1"/>
</dbReference>
<dbReference type="InterPro" id="IPR051532">
    <property type="entry name" value="Ester_Hydrolysis_Enzymes"/>
</dbReference>
<dbReference type="InterPro" id="IPR013830">
    <property type="entry name" value="SGNH_hydro"/>
</dbReference>
<dbReference type="Pfam" id="PF13472">
    <property type="entry name" value="Lipase_GDSL_2"/>
    <property type="match status" value="1"/>
</dbReference>
<name>A0A0A2BZK7_PROMR</name>
<dbReference type="Gene3D" id="3.40.50.1110">
    <property type="entry name" value="SGNH hydrolase"/>
    <property type="match status" value="1"/>
</dbReference>
<accession>A0A0A2BZK7</accession>